<evidence type="ECO:0000313" key="2">
    <source>
        <dbReference type="EMBL" id="SHF54304.1"/>
    </source>
</evidence>
<dbReference type="RefSeq" id="WP_158641024.1">
    <property type="nucleotide sequence ID" value="NZ_FQVI01000040.1"/>
</dbReference>
<keyword evidence="3" id="KW-1185">Reference proteome</keyword>
<dbReference type="AlphaFoldDB" id="A0A1M5CHQ9"/>
<feature type="compositionally biased region" description="Polar residues" evidence="1">
    <location>
        <begin position="1"/>
        <end position="10"/>
    </location>
</feature>
<feature type="compositionally biased region" description="Basic and acidic residues" evidence="1">
    <location>
        <begin position="20"/>
        <end position="47"/>
    </location>
</feature>
<gene>
    <name evidence="2" type="ORF">SAMN02745158_04161</name>
</gene>
<reference evidence="2 3" key="1">
    <citation type="submission" date="2016-11" db="EMBL/GenBank/DDBJ databases">
        <authorList>
            <person name="Jaros S."/>
            <person name="Januszkiewicz K."/>
            <person name="Wedrychowicz H."/>
        </authorList>
    </citation>
    <scope>NUCLEOTIDE SEQUENCE [LARGE SCALE GENOMIC DNA]</scope>
    <source>
        <strain evidence="2 3">DSM 17459</strain>
    </source>
</reference>
<evidence type="ECO:0000256" key="1">
    <source>
        <dbReference type="SAM" id="MobiDB-lite"/>
    </source>
</evidence>
<dbReference type="EMBL" id="FQVI01000040">
    <property type="protein sequence ID" value="SHF54304.1"/>
    <property type="molecule type" value="Genomic_DNA"/>
</dbReference>
<dbReference type="Proteomes" id="UP000184245">
    <property type="component" value="Unassembled WGS sequence"/>
</dbReference>
<protein>
    <submittedName>
        <fullName evidence="2">Uncharacterized protein</fullName>
    </submittedName>
</protein>
<name>A0A1M5CHQ9_9CLOT</name>
<accession>A0A1M5CHQ9</accession>
<organism evidence="2 3">
    <name type="scientific">Lactonifactor longoviformis DSM 17459</name>
    <dbReference type="NCBI Taxonomy" id="1122155"/>
    <lineage>
        <taxon>Bacteria</taxon>
        <taxon>Bacillati</taxon>
        <taxon>Bacillota</taxon>
        <taxon>Clostridia</taxon>
        <taxon>Eubacteriales</taxon>
        <taxon>Clostridiaceae</taxon>
        <taxon>Lactonifactor</taxon>
    </lineage>
</organism>
<dbReference type="STRING" id="1122155.SAMN02745158_04161"/>
<feature type="region of interest" description="Disordered" evidence="1">
    <location>
        <begin position="1"/>
        <end position="47"/>
    </location>
</feature>
<sequence length="47" mass="5499">MEIKNNQNSPLEMPLSCKSALERIEREIREEDERQKASEKGSKNSHK</sequence>
<evidence type="ECO:0000313" key="3">
    <source>
        <dbReference type="Proteomes" id="UP000184245"/>
    </source>
</evidence>
<proteinExistence type="predicted"/>